<dbReference type="PANTHER" id="PTHR28069:SF2">
    <property type="entry name" value="GH20023P"/>
    <property type="match status" value="1"/>
</dbReference>
<evidence type="ECO:0000313" key="7">
    <source>
        <dbReference type="EMBL" id="GLC51201.1"/>
    </source>
</evidence>
<keyword evidence="8" id="KW-1185">Reference proteome</keyword>
<dbReference type="AlphaFoldDB" id="A0A9W6BGR5"/>
<reference evidence="7 8" key="1">
    <citation type="journal article" date="2023" name="Commun. Biol.">
        <title>Reorganization of the ancestral sex-determining regions during the evolution of trioecy in Pleodorina starrii.</title>
        <authorList>
            <person name="Takahashi K."/>
            <person name="Suzuki S."/>
            <person name="Kawai-Toyooka H."/>
            <person name="Yamamoto K."/>
            <person name="Hamaji T."/>
            <person name="Ootsuki R."/>
            <person name="Yamaguchi H."/>
            <person name="Kawachi M."/>
            <person name="Higashiyama T."/>
            <person name="Nozaki H."/>
        </authorList>
    </citation>
    <scope>NUCLEOTIDE SEQUENCE [LARGE SCALE GENOMIC DNA]</scope>
    <source>
        <strain evidence="7 8">NIES-4479</strain>
    </source>
</reference>
<evidence type="ECO:0000256" key="2">
    <source>
        <dbReference type="ARBA" id="ARBA00022771"/>
    </source>
</evidence>
<sequence>MKRAAAGSVPHYRVHPLLRAPAEAVHQLSDIGEARVEDDPELAPGHDACAVCAGPLDDNPAACPLCESVRYCSKTTACKTQDAPSHAAVCSALRCMRQADRLTELEQKESAEPSADAAPSGEGAVSSRAQTQAVSAPSELEQFRPPVRSQDGWQYVAPDKFLCVYPRPEAQGEDDGEGQPARKRARKPDSSGAPSTSQGATAGRGARAAGTAALGSAALLPDQADADNDAQLQLASELAERTAVLSYAYTAAYALQSLPAARGAARRAESGNRPLELVVLGAAADAELGDLDSWQVVAAALNRDVRIKFVGPEVPEDLADTEEQRGRVSMRFLQRTYEARSPQSGATPDIYFAFNPGFTCPDYEWSDTVKGLARAARSPSGGGTSGSSARPCLVVATNTSMEAQMEAEWLEEYGWRADAPSATNPYTSLKLIQSGTLANDLYRKNAWLVAYEHREPQPRPARGGRGGGRRNAKAAAKRAAKALFNAMVAPVARLLRKR</sequence>
<dbReference type="Pfam" id="PF20179">
    <property type="entry name" value="MSS51_C"/>
    <property type="match status" value="1"/>
</dbReference>
<feature type="domain" description="MYND-type" evidence="5">
    <location>
        <begin position="49"/>
        <end position="90"/>
    </location>
</feature>
<dbReference type="OrthoDB" id="194537at2759"/>
<evidence type="ECO:0000313" key="8">
    <source>
        <dbReference type="Proteomes" id="UP001165080"/>
    </source>
</evidence>
<keyword evidence="1" id="KW-0479">Metal-binding</keyword>
<dbReference type="PANTHER" id="PTHR28069">
    <property type="entry name" value="GH20023P"/>
    <property type="match status" value="1"/>
</dbReference>
<feature type="region of interest" description="Disordered" evidence="4">
    <location>
        <begin position="167"/>
        <end position="208"/>
    </location>
</feature>
<accession>A0A9W6BGR5</accession>
<dbReference type="InterPro" id="IPR002893">
    <property type="entry name" value="Znf_MYND"/>
</dbReference>
<comment type="caution">
    <text evidence="7">The sequence shown here is derived from an EMBL/GenBank/DDBJ whole genome shotgun (WGS) entry which is preliminary data.</text>
</comment>
<evidence type="ECO:0000256" key="4">
    <source>
        <dbReference type="SAM" id="MobiDB-lite"/>
    </source>
</evidence>
<dbReference type="SUPFAM" id="SSF144232">
    <property type="entry name" value="HIT/MYND zinc finger-like"/>
    <property type="match status" value="1"/>
</dbReference>
<evidence type="ECO:0008006" key="9">
    <source>
        <dbReference type="Google" id="ProtNLM"/>
    </source>
</evidence>
<dbReference type="EMBL" id="BRXU01000004">
    <property type="protein sequence ID" value="GLC51201.1"/>
    <property type="molecule type" value="Genomic_DNA"/>
</dbReference>
<evidence type="ECO:0000259" key="5">
    <source>
        <dbReference type="Pfam" id="PF01753"/>
    </source>
</evidence>
<organism evidence="7 8">
    <name type="scientific">Pleodorina starrii</name>
    <dbReference type="NCBI Taxonomy" id="330485"/>
    <lineage>
        <taxon>Eukaryota</taxon>
        <taxon>Viridiplantae</taxon>
        <taxon>Chlorophyta</taxon>
        <taxon>core chlorophytes</taxon>
        <taxon>Chlorophyceae</taxon>
        <taxon>CS clade</taxon>
        <taxon>Chlamydomonadales</taxon>
        <taxon>Volvocaceae</taxon>
        <taxon>Pleodorina</taxon>
    </lineage>
</organism>
<gene>
    <name evidence="7" type="primary">PLEST007227</name>
    <name evidence="7" type="ORF">PLESTB_000476700</name>
</gene>
<dbReference type="Pfam" id="PF01753">
    <property type="entry name" value="zf-MYND"/>
    <property type="match status" value="1"/>
</dbReference>
<dbReference type="Gene3D" id="6.10.140.2220">
    <property type="match status" value="1"/>
</dbReference>
<feature type="region of interest" description="Disordered" evidence="4">
    <location>
        <begin position="455"/>
        <end position="475"/>
    </location>
</feature>
<dbReference type="InterPro" id="IPR046824">
    <property type="entry name" value="Mss51-like_C"/>
</dbReference>
<name>A0A9W6BGR5_9CHLO</name>
<protein>
    <recommendedName>
        <fullName evidence="9">MYND-type domain-containing protein</fullName>
    </recommendedName>
</protein>
<feature type="domain" description="Mitochondrial splicing suppressor 51-like C-terminal" evidence="6">
    <location>
        <begin position="250"/>
        <end position="387"/>
    </location>
</feature>
<dbReference type="GO" id="GO:0008270">
    <property type="term" value="F:zinc ion binding"/>
    <property type="evidence" value="ECO:0007669"/>
    <property type="project" value="UniProtKB-KW"/>
</dbReference>
<feature type="region of interest" description="Disordered" evidence="4">
    <location>
        <begin position="104"/>
        <end position="147"/>
    </location>
</feature>
<feature type="compositionally biased region" description="Low complexity" evidence="4">
    <location>
        <begin position="195"/>
        <end position="208"/>
    </location>
</feature>
<proteinExistence type="predicted"/>
<evidence type="ECO:0000259" key="6">
    <source>
        <dbReference type="Pfam" id="PF20179"/>
    </source>
</evidence>
<evidence type="ECO:0000256" key="3">
    <source>
        <dbReference type="ARBA" id="ARBA00022833"/>
    </source>
</evidence>
<dbReference type="Proteomes" id="UP001165080">
    <property type="component" value="Unassembled WGS sequence"/>
</dbReference>
<evidence type="ECO:0000256" key="1">
    <source>
        <dbReference type="ARBA" id="ARBA00022723"/>
    </source>
</evidence>
<keyword evidence="2" id="KW-0863">Zinc-finger</keyword>
<keyword evidence="3" id="KW-0862">Zinc</keyword>